<dbReference type="GO" id="GO:0005737">
    <property type="term" value="C:cytoplasm"/>
    <property type="evidence" value="ECO:0007669"/>
    <property type="project" value="TreeGrafter"/>
</dbReference>
<organism evidence="3 4">
    <name type="scientific">Phytoactinopolyspora mesophila</name>
    <dbReference type="NCBI Taxonomy" id="2650750"/>
    <lineage>
        <taxon>Bacteria</taxon>
        <taxon>Bacillati</taxon>
        <taxon>Actinomycetota</taxon>
        <taxon>Actinomycetes</taxon>
        <taxon>Jiangellales</taxon>
        <taxon>Jiangellaceae</taxon>
        <taxon>Phytoactinopolyspora</taxon>
    </lineage>
</organism>
<dbReference type="PANTHER" id="PTHR42850">
    <property type="entry name" value="METALLOPHOSPHOESTERASE"/>
    <property type="match status" value="1"/>
</dbReference>
<evidence type="ECO:0000259" key="2">
    <source>
        <dbReference type="Pfam" id="PF12850"/>
    </source>
</evidence>
<evidence type="ECO:0000313" key="3">
    <source>
        <dbReference type="EMBL" id="NDL59304.1"/>
    </source>
</evidence>
<dbReference type="AlphaFoldDB" id="A0A7K3M7R4"/>
<dbReference type="InterPro" id="IPR024654">
    <property type="entry name" value="Calcineurin-like_PHP_lpxH"/>
</dbReference>
<comment type="similarity">
    <text evidence="1">Belongs to the metallophosphoesterase superfamily. YfcE family.</text>
</comment>
<name>A0A7K3M7R4_9ACTN</name>
<gene>
    <name evidence="3" type="ORF">F7O44_19730</name>
</gene>
<dbReference type="Proteomes" id="UP000460435">
    <property type="component" value="Unassembled WGS sequence"/>
</dbReference>
<feature type="domain" description="Calcineurin-like phosphoesterase" evidence="2">
    <location>
        <begin position="5"/>
        <end position="193"/>
    </location>
</feature>
<proteinExistence type="inferred from homology"/>
<evidence type="ECO:0000256" key="1">
    <source>
        <dbReference type="ARBA" id="ARBA00008950"/>
    </source>
</evidence>
<dbReference type="EMBL" id="WLZY01000007">
    <property type="protein sequence ID" value="NDL59304.1"/>
    <property type="molecule type" value="Genomic_DNA"/>
</dbReference>
<accession>A0A7K3M7R4</accession>
<dbReference type="RefSeq" id="WP_162452005.1">
    <property type="nucleotide sequence ID" value="NZ_WLZY01000007.1"/>
</dbReference>
<sequence length="255" mass="27592">MVSTVAILSDIHGVLPALDAVLEEPDVRSADRIVLTGDVAAGPMPVETLDRLTDLGDWALWVHGNAERELVSLARGGGTDIPDPIAPWAAAQLRPDQVELIAQLAATVRLDIDGFGPTVFCHATPRDDEEVVLVDSSLERWAEVFSTLDEEARTVVCGHTHMPFQRLVDRRLVINPGSVGMPYGRPGPHWALLRDGVVQLRTTAVDLDVIADDVVKGSGYPDAAQWADFFIRQPASDAEAIRVFGPRDGRPSLGE</sequence>
<dbReference type="InterPro" id="IPR050126">
    <property type="entry name" value="Ap4A_hydrolase"/>
</dbReference>
<comment type="caution">
    <text evidence="3">The sequence shown here is derived from an EMBL/GenBank/DDBJ whole genome shotgun (WGS) entry which is preliminary data.</text>
</comment>
<evidence type="ECO:0000313" key="4">
    <source>
        <dbReference type="Proteomes" id="UP000460435"/>
    </source>
</evidence>
<dbReference type="CDD" id="cd00838">
    <property type="entry name" value="MPP_superfamily"/>
    <property type="match status" value="1"/>
</dbReference>
<dbReference type="PANTHER" id="PTHR42850:SF2">
    <property type="entry name" value="BLL5683 PROTEIN"/>
    <property type="match status" value="1"/>
</dbReference>
<dbReference type="InterPro" id="IPR029052">
    <property type="entry name" value="Metallo-depent_PP-like"/>
</dbReference>
<dbReference type="InterPro" id="IPR011152">
    <property type="entry name" value="Pesterase_MJ0912"/>
</dbReference>
<dbReference type="Pfam" id="PF12850">
    <property type="entry name" value="Metallophos_2"/>
    <property type="match status" value="1"/>
</dbReference>
<dbReference type="Gene3D" id="3.60.21.10">
    <property type="match status" value="1"/>
</dbReference>
<protein>
    <submittedName>
        <fullName evidence="3">Metallophosphoesterase</fullName>
    </submittedName>
</protein>
<dbReference type="PIRSF" id="PIRSF000883">
    <property type="entry name" value="Pesterase_MJ0912"/>
    <property type="match status" value="1"/>
</dbReference>
<reference evidence="3 4" key="1">
    <citation type="submission" date="2019-11" db="EMBL/GenBank/DDBJ databases">
        <authorList>
            <person name="Li X.-J."/>
            <person name="Feng X.-M."/>
        </authorList>
    </citation>
    <scope>NUCLEOTIDE SEQUENCE [LARGE SCALE GENOMIC DNA]</scope>
    <source>
        <strain evidence="3 4">XMNu-373</strain>
    </source>
</reference>
<keyword evidence="4" id="KW-1185">Reference proteome</keyword>
<dbReference type="SUPFAM" id="SSF56300">
    <property type="entry name" value="Metallo-dependent phosphatases"/>
    <property type="match status" value="1"/>
</dbReference>
<dbReference type="GO" id="GO:0016791">
    <property type="term" value="F:phosphatase activity"/>
    <property type="evidence" value="ECO:0007669"/>
    <property type="project" value="TreeGrafter"/>
</dbReference>